<organism evidence="2 3">
    <name type="scientific">Polyplax serrata</name>
    <name type="common">Common mouse louse</name>
    <dbReference type="NCBI Taxonomy" id="468196"/>
    <lineage>
        <taxon>Eukaryota</taxon>
        <taxon>Metazoa</taxon>
        <taxon>Ecdysozoa</taxon>
        <taxon>Arthropoda</taxon>
        <taxon>Hexapoda</taxon>
        <taxon>Insecta</taxon>
        <taxon>Pterygota</taxon>
        <taxon>Neoptera</taxon>
        <taxon>Paraneoptera</taxon>
        <taxon>Psocodea</taxon>
        <taxon>Troctomorpha</taxon>
        <taxon>Phthiraptera</taxon>
        <taxon>Anoplura</taxon>
        <taxon>Polyplacidae</taxon>
        <taxon>Polyplax</taxon>
    </lineage>
</organism>
<sequence length="183" mass="21565">MDATRCLDDFDPDFKYTNANVSHSWLMNYPDRLKPRPETLKISSKNETYAEPKPYRPPNKGKRKKIMEAFFRQVMTEEVLAQFDDEQIYVEPYNTDYSANYKNPDDMALPGECLSKNEKFKMQDKACPHELSKVKKLEELKSKYPLYLSAPLTFFSQTTGKQNFRKNSTITKPPDRNYDNIEY</sequence>
<protein>
    <submittedName>
        <fullName evidence="2">Uncharacterized protein</fullName>
    </submittedName>
</protein>
<reference evidence="2 3" key="1">
    <citation type="submission" date="2023-10" db="EMBL/GenBank/DDBJ databases">
        <title>Genomes of two closely related lineages of the louse Polyplax serrata with different host specificities.</title>
        <authorList>
            <person name="Martinu J."/>
            <person name="Tarabai H."/>
            <person name="Stefka J."/>
            <person name="Hypsa V."/>
        </authorList>
    </citation>
    <scope>NUCLEOTIDE SEQUENCE [LARGE SCALE GENOMIC DNA]</scope>
    <source>
        <strain evidence="2">HR10_N</strain>
    </source>
</reference>
<feature type="region of interest" description="Disordered" evidence="1">
    <location>
        <begin position="164"/>
        <end position="183"/>
    </location>
</feature>
<dbReference type="AlphaFoldDB" id="A0AAN8SC43"/>
<accession>A0AAN8SC43</accession>
<evidence type="ECO:0000313" key="2">
    <source>
        <dbReference type="EMBL" id="KAK6643953.1"/>
    </source>
</evidence>
<evidence type="ECO:0000313" key="3">
    <source>
        <dbReference type="Proteomes" id="UP001372834"/>
    </source>
</evidence>
<dbReference type="EMBL" id="JAWJWE010000001">
    <property type="protein sequence ID" value="KAK6643953.1"/>
    <property type="molecule type" value="Genomic_DNA"/>
</dbReference>
<dbReference type="Proteomes" id="UP001372834">
    <property type="component" value="Unassembled WGS sequence"/>
</dbReference>
<comment type="caution">
    <text evidence="2">The sequence shown here is derived from an EMBL/GenBank/DDBJ whole genome shotgun (WGS) entry which is preliminary data.</text>
</comment>
<evidence type="ECO:0000256" key="1">
    <source>
        <dbReference type="SAM" id="MobiDB-lite"/>
    </source>
</evidence>
<feature type="compositionally biased region" description="Basic and acidic residues" evidence="1">
    <location>
        <begin position="173"/>
        <end position="183"/>
    </location>
</feature>
<gene>
    <name evidence="2" type="ORF">RUM43_000218</name>
</gene>
<name>A0AAN8SC43_POLSC</name>
<proteinExistence type="predicted"/>